<organism evidence="2 3">
    <name type="scientific">Pocillopora meandrina</name>
    <dbReference type="NCBI Taxonomy" id="46732"/>
    <lineage>
        <taxon>Eukaryota</taxon>
        <taxon>Metazoa</taxon>
        <taxon>Cnidaria</taxon>
        <taxon>Anthozoa</taxon>
        <taxon>Hexacorallia</taxon>
        <taxon>Scleractinia</taxon>
        <taxon>Astrocoeniina</taxon>
        <taxon>Pocilloporidae</taxon>
        <taxon>Pocillopora</taxon>
    </lineage>
</organism>
<protein>
    <recommendedName>
        <fullName evidence="4">Tyr recombinase domain-containing protein</fullName>
    </recommendedName>
</protein>
<gene>
    <name evidence="2" type="ORF">PMEA_00021831</name>
</gene>
<dbReference type="GO" id="GO:0003677">
    <property type="term" value="F:DNA binding"/>
    <property type="evidence" value="ECO:0007669"/>
    <property type="project" value="InterPro"/>
</dbReference>
<accession>A0AAU9VV32</accession>
<reference evidence="2 3" key="1">
    <citation type="submission" date="2022-05" db="EMBL/GenBank/DDBJ databases">
        <authorList>
            <consortium name="Genoscope - CEA"/>
            <person name="William W."/>
        </authorList>
    </citation>
    <scope>NUCLEOTIDE SEQUENCE [LARGE SCALE GENOMIC DNA]</scope>
</reference>
<name>A0AAU9VV32_9CNID</name>
<dbReference type="Proteomes" id="UP001159428">
    <property type="component" value="Unassembled WGS sequence"/>
</dbReference>
<dbReference type="GO" id="GO:0015074">
    <property type="term" value="P:DNA integration"/>
    <property type="evidence" value="ECO:0007669"/>
    <property type="project" value="InterPro"/>
</dbReference>
<keyword evidence="3" id="KW-1185">Reference proteome</keyword>
<dbReference type="PANTHER" id="PTHR33050">
    <property type="entry name" value="REVERSE TRANSCRIPTASE DOMAIN-CONTAINING PROTEIN"/>
    <property type="match status" value="1"/>
</dbReference>
<dbReference type="InterPro" id="IPR013762">
    <property type="entry name" value="Integrase-like_cat_sf"/>
</dbReference>
<dbReference type="CDD" id="cd09275">
    <property type="entry name" value="RNase_HI_RT_DIRS1"/>
    <property type="match status" value="1"/>
</dbReference>
<evidence type="ECO:0000256" key="1">
    <source>
        <dbReference type="ARBA" id="ARBA00023172"/>
    </source>
</evidence>
<dbReference type="SUPFAM" id="SSF56349">
    <property type="entry name" value="DNA breaking-rejoining enzymes"/>
    <property type="match status" value="1"/>
</dbReference>
<evidence type="ECO:0000313" key="3">
    <source>
        <dbReference type="Proteomes" id="UP001159428"/>
    </source>
</evidence>
<comment type="caution">
    <text evidence="2">The sequence shown here is derived from an EMBL/GenBank/DDBJ whole genome shotgun (WGS) entry which is preliminary data.</text>
</comment>
<dbReference type="PANTHER" id="PTHR33050:SF7">
    <property type="entry name" value="RIBONUCLEASE H"/>
    <property type="match status" value="1"/>
</dbReference>
<evidence type="ECO:0000313" key="2">
    <source>
        <dbReference type="EMBL" id="CAH3038665.1"/>
    </source>
</evidence>
<dbReference type="GO" id="GO:0006310">
    <property type="term" value="P:DNA recombination"/>
    <property type="evidence" value="ECO:0007669"/>
    <property type="project" value="UniProtKB-KW"/>
</dbReference>
<dbReference type="EMBL" id="CALNXJ010000004">
    <property type="protein sequence ID" value="CAH3038665.1"/>
    <property type="molecule type" value="Genomic_DNA"/>
</dbReference>
<dbReference type="InterPro" id="IPR052055">
    <property type="entry name" value="Hepadnavirus_pol/RT"/>
</dbReference>
<dbReference type="InterPro" id="IPR011010">
    <property type="entry name" value="DNA_brk_join_enz"/>
</dbReference>
<sequence length="315" mass="35819">MGGVHSRECHTIAKDIWQWCIEKQIWLTAAHIPGTKNVEADRESRVFSDNKEWMIRSDIFQQITDIWGEPSIDLFASRLNHQVPCYVSWKPDPGAAFIDAFSVTWDKHLFYAFPPFSLIARCLQKIQTDCAEGLMIVPMWPTQSWYPKLLRMLVAAPRVLPQQRTALQMPGMPQEVHPLFRKMPGSKPTVVKFEAYPDNPNICVVTNLKAYLNRTSSLRGGAQQLFISHYKPFKPVSRDTISRWVKAVMQKSGIDVNLFKPHSTRAAATSKALLKSVPLEHILSVAGWSSSDTFAKFYSKPVINTDSFSNVLLQE</sequence>
<proteinExistence type="predicted"/>
<dbReference type="AlphaFoldDB" id="A0AAU9VV32"/>
<keyword evidence="1" id="KW-0233">DNA recombination</keyword>
<evidence type="ECO:0008006" key="4">
    <source>
        <dbReference type="Google" id="ProtNLM"/>
    </source>
</evidence>
<dbReference type="Gene3D" id="1.10.443.10">
    <property type="entry name" value="Intergrase catalytic core"/>
    <property type="match status" value="1"/>
</dbReference>